<dbReference type="GO" id="GO:0000036">
    <property type="term" value="F:acyl carrier activity"/>
    <property type="evidence" value="ECO:0007669"/>
    <property type="project" value="TreeGrafter"/>
</dbReference>
<keyword evidence="1" id="KW-0596">Phosphopantetheine</keyword>
<proteinExistence type="predicted"/>
<dbReference type="EMBL" id="CBXV010000001">
    <property type="protein sequence ID" value="CDM64141.1"/>
    <property type="molecule type" value="Genomic_DNA"/>
</dbReference>
<reference evidence="4 5" key="1">
    <citation type="submission" date="2013-12" db="EMBL/GenBank/DDBJ databases">
        <authorList>
            <person name="Stott M."/>
        </authorList>
    </citation>
    <scope>NUCLEOTIDE SEQUENCE [LARGE SCALE GENOMIC DNA]</scope>
    <source>
        <strain evidence="4 5">K22</strain>
    </source>
</reference>
<evidence type="ECO:0000313" key="5">
    <source>
        <dbReference type="Proteomes" id="UP000031518"/>
    </source>
</evidence>
<keyword evidence="5" id="KW-1185">Reference proteome</keyword>
<evidence type="ECO:0000313" key="4">
    <source>
        <dbReference type="EMBL" id="CDM64141.1"/>
    </source>
</evidence>
<dbReference type="Pfam" id="PF00550">
    <property type="entry name" value="PP-binding"/>
    <property type="match status" value="1"/>
</dbReference>
<reference evidence="4 5" key="2">
    <citation type="submission" date="2015-01" db="EMBL/GenBank/DDBJ databases">
        <title>Complete genome sequence of Pyrinomonas methylaliphatogenes type strain K22T.</title>
        <authorList>
            <person name="Lee K.C.Y."/>
            <person name="Power J.F."/>
            <person name="Dunfield P.F."/>
            <person name="Morgan X.C."/>
            <person name="Huttenhower C."/>
            <person name="Stott M.B."/>
        </authorList>
    </citation>
    <scope>NUCLEOTIDE SEQUENCE [LARGE SCALE GENOMIC DNA]</scope>
    <source>
        <strain evidence="4 5">K22</strain>
    </source>
</reference>
<organism evidence="4 5">
    <name type="scientific">Pyrinomonas methylaliphatogenes</name>
    <dbReference type="NCBI Taxonomy" id="454194"/>
    <lineage>
        <taxon>Bacteria</taxon>
        <taxon>Pseudomonadati</taxon>
        <taxon>Acidobacteriota</taxon>
        <taxon>Blastocatellia</taxon>
        <taxon>Blastocatellales</taxon>
        <taxon>Pyrinomonadaceae</taxon>
        <taxon>Pyrinomonas</taxon>
    </lineage>
</organism>
<protein>
    <submittedName>
        <fullName evidence="4">Acyl carrier protein</fullName>
    </submittedName>
</protein>
<accession>A0A0B6WT27</accession>
<dbReference type="RefSeq" id="WP_041973161.1">
    <property type="nucleotide sequence ID" value="NZ_CBXV010000001.1"/>
</dbReference>
<feature type="domain" description="Carrier" evidence="3">
    <location>
        <begin position="4"/>
        <end position="82"/>
    </location>
</feature>
<evidence type="ECO:0000256" key="2">
    <source>
        <dbReference type="ARBA" id="ARBA00022553"/>
    </source>
</evidence>
<name>A0A0B6WT27_9BACT</name>
<dbReference type="InterPro" id="IPR009081">
    <property type="entry name" value="PP-bd_ACP"/>
</dbReference>
<dbReference type="STRING" id="454194.PYK22_00133"/>
<dbReference type="GO" id="GO:0000035">
    <property type="term" value="F:acyl binding"/>
    <property type="evidence" value="ECO:0007669"/>
    <property type="project" value="TreeGrafter"/>
</dbReference>
<dbReference type="GO" id="GO:0016020">
    <property type="term" value="C:membrane"/>
    <property type="evidence" value="ECO:0007669"/>
    <property type="project" value="GOC"/>
</dbReference>
<dbReference type="AlphaFoldDB" id="A0A0B6WT27"/>
<dbReference type="InterPro" id="IPR003231">
    <property type="entry name" value="ACP"/>
</dbReference>
<gene>
    <name evidence="4" type="ORF">PYK22_00133</name>
</gene>
<dbReference type="OrthoDB" id="9809025at2"/>
<evidence type="ECO:0000259" key="3">
    <source>
        <dbReference type="PROSITE" id="PS50075"/>
    </source>
</evidence>
<keyword evidence="2" id="KW-0597">Phosphoprotein</keyword>
<evidence type="ECO:0000256" key="1">
    <source>
        <dbReference type="ARBA" id="ARBA00022450"/>
    </source>
</evidence>
<dbReference type="PANTHER" id="PTHR20863">
    <property type="entry name" value="ACYL CARRIER PROTEIN"/>
    <property type="match status" value="1"/>
</dbReference>
<dbReference type="SUPFAM" id="SSF47336">
    <property type="entry name" value="ACP-like"/>
    <property type="match status" value="1"/>
</dbReference>
<dbReference type="Proteomes" id="UP000031518">
    <property type="component" value="Unassembled WGS sequence"/>
</dbReference>
<dbReference type="PROSITE" id="PS50075">
    <property type="entry name" value="CARRIER"/>
    <property type="match status" value="1"/>
</dbReference>
<dbReference type="GO" id="GO:0005829">
    <property type="term" value="C:cytosol"/>
    <property type="evidence" value="ECO:0007669"/>
    <property type="project" value="TreeGrafter"/>
</dbReference>
<dbReference type="PANTHER" id="PTHR20863:SF76">
    <property type="entry name" value="CARRIER DOMAIN-CONTAINING PROTEIN"/>
    <property type="match status" value="1"/>
</dbReference>
<dbReference type="GO" id="GO:0009245">
    <property type="term" value="P:lipid A biosynthetic process"/>
    <property type="evidence" value="ECO:0007669"/>
    <property type="project" value="TreeGrafter"/>
</dbReference>
<sequence>MTREEIHEKVADVLVQALGVSRAEIKPETSLVGDLEAESIDFLDIIFRLEKTFGIEVARGELFPQEMLRDPQLVQGGKLTEAGVAALRDRFNFTDLSQLTVGQNVEELVNDLLTVRTIVDYVESKLRLASSATV</sequence>
<dbReference type="InterPro" id="IPR036736">
    <property type="entry name" value="ACP-like_sf"/>
</dbReference>
<dbReference type="Gene3D" id="1.10.1200.10">
    <property type="entry name" value="ACP-like"/>
    <property type="match status" value="1"/>
</dbReference>